<dbReference type="Pfam" id="PF04059">
    <property type="entry name" value="RRM_2"/>
    <property type="match status" value="1"/>
</dbReference>
<gene>
    <name evidence="4" type="ORF">M569_04846</name>
</gene>
<dbReference type="AlphaFoldDB" id="S8CY33"/>
<dbReference type="InterPro" id="IPR034454">
    <property type="entry name" value="MEI2-like_RRM3"/>
</dbReference>
<evidence type="ECO:0000259" key="3">
    <source>
        <dbReference type="Pfam" id="PF04059"/>
    </source>
</evidence>
<dbReference type="Gene3D" id="3.30.70.330">
    <property type="match status" value="1"/>
</dbReference>
<feature type="non-terminal residue" evidence="4">
    <location>
        <position position="1"/>
    </location>
</feature>
<feature type="region of interest" description="Disordered" evidence="2">
    <location>
        <begin position="109"/>
        <end position="137"/>
    </location>
</feature>
<feature type="domain" description="Mei2-like C-terminal RNA recognition motif" evidence="3">
    <location>
        <begin position="297"/>
        <end position="393"/>
    </location>
</feature>
<dbReference type="SUPFAM" id="SSF54928">
    <property type="entry name" value="RNA-binding domain, RBD"/>
    <property type="match status" value="1"/>
</dbReference>
<evidence type="ECO:0000313" key="5">
    <source>
        <dbReference type="Proteomes" id="UP000015453"/>
    </source>
</evidence>
<dbReference type="EMBL" id="AUSU01001901">
    <property type="protein sequence ID" value="EPS69916.1"/>
    <property type="molecule type" value="Genomic_DNA"/>
</dbReference>
<dbReference type="CDD" id="cd12531">
    <property type="entry name" value="RRM3_MEI2_like"/>
    <property type="match status" value="1"/>
</dbReference>
<dbReference type="InterPro" id="IPR007201">
    <property type="entry name" value="Mei2-like_Rrm_C"/>
</dbReference>
<dbReference type="GO" id="GO:0003723">
    <property type="term" value="F:RNA binding"/>
    <property type="evidence" value="ECO:0007669"/>
    <property type="project" value="UniProtKB-KW"/>
</dbReference>
<keyword evidence="1" id="KW-0694">RNA-binding</keyword>
<dbReference type="Proteomes" id="UP000015453">
    <property type="component" value="Unassembled WGS sequence"/>
</dbReference>
<comment type="caution">
    <text evidence="4">The sequence shown here is derived from an EMBL/GenBank/DDBJ whole genome shotgun (WGS) entry which is preliminary data.</text>
</comment>
<proteinExistence type="predicted"/>
<dbReference type="InterPro" id="IPR035979">
    <property type="entry name" value="RBD_domain_sf"/>
</dbReference>
<keyword evidence="5" id="KW-1185">Reference proteome</keyword>
<feature type="compositionally biased region" description="Polar residues" evidence="2">
    <location>
        <begin position="112"/>
        <end position="136"/>
    </location>
</feature>
<feature type="non-terminal residue" evidence="4">
    <location>
        <position position="452"/>
    </location>
</feature>
<evidence type="ECO:0000256" key="1">
    <source>
        <dbReference type="ARBA" id="ARBA00022884"/>
    </source>
</evidence>
<evidence type="ECO:0000256" key="2">
    <source>
        <dbReference type="SAM" id="MobiDB-lite"/>
    </source>
</evidence>
<protein>
    <recommendedName>
        <fullName evidence="3">Mei2-like C-terminal RNA recognition motif domain-containing protein</fullName>
    </recommendedName>
</protein>
<reference evidence="4 5" key="1">
    <citation type="journal article" date="2013" name="BMC Genomics">
        <title>The miniature genome of a carnivorous plant Genlisea aurea contains a low number of genes and short non-coding sequences.</title>
        <authorList>
            <person name="Leushkin E.V."/>
            <person name="Sutormin R.A."/>
            <person name="Nabieva E.R."/>
            <person name="Penin A.A."/>
            <person name="Kondrashov A.S."/>
            <person name="Logacheva M.D."/>
        </authorList>
    </citation>
    <scope>NUCLEOTIDE SEQUENCE [LARGE SCALE GENOMIC DNA]</scope>
</reference>
<sequence length="452" mass="48477">SPVDQNSLHGYNQSPGLRVLSPVGSNTLSGLASVLSPQISSPVKMSPIGKDSGRMSIGNSVIPTAGSATQGLPYTQPFSVSDMNLSSSPSFSDSKLSSVSTLTGPQFLWGSPTVQPEQVGGSSPWSSSLKGQTFASRPQGGGGVAAFPYAQHGSVTSPFHHVGSAPSGIPLERRFGFLPESPETSSYMNQPAFGLGSFSHSNGTRAPPNMGGSMNMVGVAFAGNFPESSSPGSRMVPLSRNSPVYFGNGSFGVVGGTTMNDLIDRGRIRRVDTGIQMDNKKQYQLELDKILHGEDNRTTLMIKNIPNKYTSKMLLAAIDETHMGAYDFLYLPIDFKNKCNVGYAFINMVSPSHIISFYEAFNGKKWEKFNSEKVASLAYARIQGRTALVSHFQNSSLMNEDKRCRPILFQSEGQETGDLDGFPSGNLNIFIRQPDGSYAGDSLDSPKSDCDE</sequence>
<dbReference type="PANTHER" id="PTHR23189">
    <property type="entry name" value="RNA RECOGNITION MOTIF-CONTAINING"/>
    <property type="match status" value="1"/>
</dbReference>
<dbReference type="OrthoDB" id="417481at2759"/>
<evidence type="ECO:0000313" key="4">
    <source>
        <dbReference type="EMBL" id="EPS69916.1"/>
    </source>
</evidence>
<organism evidence="4 5">
    <name type="scientific">Genlisea aurea</name>
    <dbReference type="NCBI Taxonomy" id="192259"/>
    <lineage>
        <taxon>Eukaryota</taxon>
        <taxon>Viridiplantae</taxon>
        <taxon>Streptophyta</taxon>
        <taxon>Embryophyta</taxon>
        <taxon>Tracheophyta</taxon>
        <taxon>Spermatophyta</taxon>
        <taxon>Magnoliopsida</taxon>
        <taxon>eudicotyledons</taxon>
        <taxon>Gunneridae</taxon>
        <taxon>Pentapetalae</taxon>
        <taxon>asterids</taxon>
        <taxon>lamiids</taxon>
        <taxon>Lamiales</taxon>
        <taxon>Lentibulariaceae</taxon>
        <taxon>Genlisea</taxon>
    </lineage>
</organism>
<name>S8CY33_9LAMI</name>
<accession>S8CY33</accession>
<dbReference type="InterPro" id="IPR012677">
    <property type="entry name" value="Nucleotide-bd_a/b_plait_sf"/>
</dbReference>